<sequence length="76" mass="8971">MLQGYASEFINFVTSDAVARTIREKRRTLTGEDILYSMRCLMFSDYIVPMEIYRNKIKYVVDFQKKIDAEAEDMSD</sequence>
<proteinExistence type="inferred from homology"/>
<dbReference type="PANTHER" id="PTHR11064:SF9">
    <property type="entry name" value="NUCLEAR TRANSCRIPTION FACTOR Y SUBUNIT BETA"/>
    <property type="match status" value="1"/>
</dbReference>
<dbReference type="PRINTS" id="PR00615">
    <property type="entry name" value="CCAATSUBUNTA"/>
</dbReference>
<dbReference type="EMBL" id="JBDODL010000098">
    <property type="protein sequence ID" value="MES1918636.1"/>
    <property type="molecule type" value="Genomic_DNA"/>
</dbReference>
<dbReference type="InterPro" id="IPR027113">
    <property type="entry name" value="Transc_fact_NFYB/HAP3"/>
</dbReference>
<evidence type="ECO:0000256" key="4">
    <source>
        <dbReference type="ARBA" id="ARBA00023163"/>
    </source>
</evidence>
<evidence type="ECO:0000256" key="2">
    <source>
        <dbReference type="ARBA" id="ARBA00023015"/>
    </source>
</evidence>
<comment type="similarity">
    <text evidence="1">Belongs to the NFYB/HAP3 subunit family.</text>
</comment>
<evidence type="ECO:0000256" key="3">
    <source>
        <dbReference type="ARBA" id="ARBA00023125"/>
    </source>
</evidence>
<dbReference type="InterPro" id="IPR003958">
    <property type="entry name" value="CBFA_NFYB_domain"/>
</dbReference>
<protein>
    <recommendedName>
        <fullName evidence="5">Transcription factor CBF/NF-Y/archaeal histone domain-containing protein</fullName>
    </recommendedName>
</protein>
<dbReference type="Proteomes" id="UP001439008">
    <property type="component" value="Unassembled WGS sequence"/>
</dbReference>
<dbReference type="InterPro" id="IPR009072">
    <property type="entry name" value="Histone-fold"/>
</dbReference>
<evidence type="ECO:0000256" key="1">
    <source>
        <dbReference type="ARBA" id="ARBA00009053"/>
    </source>
</evidence>
<accession>A0ABV2AG20</accession>
<dbReference type="PANTHER" id="PTHR11064">
    <property type="entry name" value="CCAAT-BINDING TRANSCRIPTION FACTOR-RELATED"/>
    <property type="match status" value="1"/>
</dbReference>
<evidence type="ECO:0000259" key="5">
    <source>
        <dbReference type="Pfam" id="PF00808"/>
    </source>
</evidence>
<keyword evidence="3" id="KW-0238">DNA-binding</keyword>
<keyword evidence="7" id="KW-1185">Reference proteome</keyword>
<dbReference type="Gene3D" id="1.10.20.10">
    <property type="entry name" value="Histone, subunit A"/>
    <property type="match status" value="1"/>
</dbReference>
<keyword evidence="2" id="KW-0805">Transcription regulation</keyword>
<keyword evidence="4" id="KW-0804">Transcription</keyword>
<name>A0ABV2AG20_9EUKA</name>
<feature type="domain" description="Transcription factor CBF/NF-Y/archaeal histone" evidence="5">
    <location>
        <begin position="2"/>
        <end position="36"/>
    </location>
</feature>
<organism evidence="6 7">
    <name type="scientific">Bonamia ostreae</name>
    <dbReference type="NCBI Taxonomy" id="126728"/>
    <lineage>
        <taxon>Eukaryota</taxon>
        <taxon>Sar</taxon>
        <taxon>Rhizaria</taxon>
        <taxon>Endomyxa</taxon>
        <taxon>Ascetosporea</taxon>
        <taxon>Haplosporida</taxon>
        <taxon>Bonamia</taxon>
    </lineage>
</organism>
<evidence type="ECO:0000313" key="6">
    <source>
        <dbReference type="EMBL" id="MES1918636.1"/>
    </source>
</evidence>
<dbReference type="SUPFAM" id="SSF47113">
    <property type="entry name" value="Histone-fold"/>
    <property type="match status" value="1"/>
</dbReference>
<comment type="caution">
    <text evidence="6">The sequence shown here is derived from an EMBL/GenBank/DDBJ whole genome shotgun (WGS) entry which is preliminary data.</text>
</comment>
<gene>
    <name evidence="6" type="ORF">MHBO_000577</name>
</gene>
<dbReference type="Pfam" id="PF00808">
    <property type="entry name" value="CBFD_NFYB_HMF"/>
    <property type="match status" value="1"/>
</dbReference>
<evidence type="ECO:0000313" key="7">
    <source>
        <dbReference type="Proteomes" id="UP001439008"/>
    </source>
</evidence>
<reference evidence="6 7" key="1">
    <citation type="journal article" date="2024" name="BMC Biol.">
        <title>Comparative genomics of Ascetosporea gives new insight into the evolutionary basis for animal parasitism in Rhizaria.</title>
        <authorList>
            <person name="Hiltunen Thoren M."/>
            <person name="Onut-Brannstrom I."/>
            <person name="Alfjorden A."/>
            <person name="Peckova H."/>
            <person name="Swords F."/>
            <person name="Hooper C."/>
            <person name="Holzer A.S."/>
            <person name="Bass D."/>
            <person name="Burki F."/>
        </authorList>
    </citation>
    <scope>NUCLEOTIDE SEQUENCE [LARGE SCALE GENOMIC DNA]</scope>
    <source>
        <strain evidence="6">20-A016</strain>
    </source>
</reference>